<evidence type="ECO:0000313" key="7">
    <source>
        <dbReference type="EMBL" id="KAG7284394.1"/>
    </source>
</evidence>
<reference evidence="7" key="1">
    <citation type="submission" date="2023-02" db="EMBL/GenBank/DDBJ databases">
        <authorList>
            <person name="Palmer J.M."/>
        </authorList>
    </citation>
    <scope>NUCLEOTIDE SEQUENCE</scope>
    <source>
        <strain evidence="7">FW57</strain>
    </source>
</reference>
<keyword evidence="4 6" id="KW-1133">Transmembrane helix</keyword>
<comment type="caution">
    <text evidence="7">The sequence shown here is derived from an EMBL/GenBank/DDBJ whole genome shotgun (WGS) entry which is preliminary data.</text>
</comment>
<dbReference type="Pfam" id="PF07690">
    <property type="entry name" value="MFS_1"/>
    <property type="match status" value="1"/>
</dbReference>
<dbReference type="GO" id="GO:0016020">
    <property type="term" value="C:membrane"/>
    <property type="evidence" value="ECO:0007669"/>
    <property type="project" value="UniProtKB-SubCell"/>
</dbReference>
<keyword evidence="5 6" id="KW-0472">Membrane</keyword>
<evidence type="ECO:0008006" key="9">
    <source>
        <dbReference type="Google" id="ProtNLM"/>
    </source>
</evidence>
<feature type="transmembrane region" description="Helical" evidence="6">
    <location>
        <begin position="135"/>
        <end position="154"/>
    </location>
</feature>
<dbReference type="PANTHER" id="PTHR43791:SF55">
    <property type="entry name" value="TRANSPORTER, PUTATIVE (AFU_ORTHOLOGUE AFUA_6G01820)-RELATED"/>
    <property type="match status" value="1"/>
</dbReference>
<keyword evidence="8" id="KW-1185">Reference proteome</keyword>
<feature type="transmembrane region" description="Helical" evidence="6">
    <location>
        <begin position="40"/>
        <end position="60"/>
    </location>
</feature>
<keyword evidence="2" id="KW-0813">Transport</keyword>
<feature type="transmembrane region" description="Helical" evidence="6">
    <location>
        <begin position="296"/>
        <end position="319"/>
    </location>
</feature>
<name>A0AAD4ENL5_9PEZI</name>
<feature type="transmembrane region" description="Helical" evidence="6">
    <location>
        <begin position="355"/>
        <end position="374"/>
    </location>
</feature>
<feature type="transmembrane region" description="Helical" evidence="6">
    <location>
        <begin position="80"/>
        <end position="98"/>
    </location>
</feature>
<dbReference type="GO" id="GO:0022857">
    <property type="term" value="F:transmembrane transporter activity"/>
    <property type="evidence" value="ECO:0007669"/>
    <property type="project" value="InterPro"/>
</dbReference>
<evidence type="ECO:0000256" key="2">
    <source>
        <dbReference type="ARBA" id="ARBA00022448"/>
    </source>
</evidence>
<evidence type="ECO:0000256" key="1">
    <source>
        <dbReference type="ARBA" id="ARBA00004141"/>
    </source>
</evidence>
<feature type="transmembrane region" description="Helical" evidence="6">
    <location>
        <begin position="326"/>
        <end position="343"/>
    </location>
</feature>
<dbReference type="AlphaFoldDB" id="A0AAD4ENL5"/>
<evidence type="ECO:0000256" key="5">
    <source>
        <dbReference type="ARBA" id="ARBA00023136"/>
    </source>
</evidence>
<dbReference type="InterPro" id="IPR036259">
    <property type="entry name" value="MFS_trans_sf"/>
</dbReference>
<dbReference type="InterPro" id="IPR011701">
    <property type="entry name" value="MFS"/>
</dbReference>
<feature type="transmembrane region" description="Helical" evidence="6">
    <location>
        <begin position="105"/>
        <end position="123"/>
    </location>
</feature>
<dbReference type="SUPFAM" id="SSF103473">
    <property type="entry name" value="MFS general substrate transporter"/>
    <property type="match status" value="1"/>
</dbReference>
<dbReference type="Proteomes" id="UP001197093">
    <property type="component" value="Unassembled WGS sequence"/>
</dbReference>
<evidence type="ECO:0000256" key="6">
    <source>
        <dbReference type="SAM" id="Phobius"/>
    </source>
</evidence>
<protein>
    <recommendedName>
        <fullName evidence="9">Allantoate permease</fullName>
    </recommendedName>
</protein>
<feature type="transmembrane region" description="Helical" evidence="6">
    <location>
        <begin position="386"/>
        <end position="407"/>
    </location>
</feature>
<proteinExistence type="predicted"/>
<dbReference type="EMBL" id="JAHCVI010000006">
    <property type="protein sequence ID" value="KAG7284394.1"/>
    <property type="molecule type" value="Genomic_DNA"/>
</dbReference>
<gene>
    <name evidence="7" type="ORF">NEMBOFW57_010767</name>
</gene>
<evidence type="ECO:0000256" key="4">
    <source>
        <dbReference type="ARBA" id="ARBA00022989"/>
    </source>
</evidence>
<accession>A0AAD4ENL5</accession>
<organism evidence="7 8">
    <name type="scientific">Staphylotrichum longicolle</name>
    <dbReference type="NCBI Taxonomy" id="669026"/>
    <lineage>
        <taxon>Eukaryota</taxon>
        <taxon>Fungi</taxon>
        <taxon>Dikarya</taxon>
        <taxon>Ascomycota</taxon>
        <taxon>Pezizomycotina</taxon>
        <taxon>Sordariomycetes</taxon>
        <taxon>Sordariomycetidae</taxon>
        <taxon>Sordariales</taxon>
        <taxon>Chaetomiaceae</taxon>
        <taxon>Staphylotrichum</taxon>
    </lineage>
</organism>
<evidence type="ECO:0000313" key="8">
    <source>
        <dbReference type="Proteomes" id="UP001197093"/>
    </source>
</evidence>
<dbReference type="PANTHER" id="PTHR43791">
    <property type="entry name" value="PERMEASE-RELATED"/>
    <property type="match status" value="1"/>
</dbReference>
<feature type="transmembrane region" description="Helical" evidence="6">
    <location>
        <begin position="197"/>
        <end position="217"/>
    </location>
</feature>
<comment type="subcellular location">
    <subcellularLocation>
        <location evidence="1">Membrane</location>
        <topology evidence="1">Multi-pass membrane protein</topology>
    </subcellularLocation>
</comment>
<sequence>MVVPTEFTKEEERSTARRIDMVLVPVMFVTFALQYMDKACLTGAALFGILPDLGLVQIIAPVPPATDFKLDLSRYSYAQLIFYWGFLAGLIPGVYLAQRFPIGKYVAVTMFIWGGITVCTAAVKSHQGLYVQRFFLGFAEASVSPAFSLITVMWYKRSEVPLRYALWYSATGIGVLVGSLLLYAIGHVQGALAPWKYQFMVIGSVTSVWAIALFFLLPDNPIHAYFLNERQRIVAVERLRADQIGIENKTVKRDQVIETFTDIKTYWYMIMVFAVNLTNGAATGFGSIIYSTFKSTLLLGGAGATMFIWLLVSGFISVFKKNSRSWLGMLSCLPVIAGSVMIWKSNWEHRATPLWGFYLISIFATTLVMILTLMASNTAGYTKKALTSGLVWAAYCASNGVAPLLVFGPEVADHYPTTFKIIISMMSMTFVLLGLFRFYVLRINKKRDEVQQVEKNDADRTAFMDMTDKVNPNFRYEA</sequence>
<feature type="transmembrane region" description="Helical" evidence="6">
    <location>
        <begin position="166"/>
        <end position="185"/>
    </location>
</feature>
<dbReference type="Gene3D" id="1.20.1250.20">
    <property type="entry name" value="MFS general substrate transporter like domains"/>
    <property type="match status" value="1"/>
</dbReference>
<keyword evidence="3 6" id="KW-0812">Transmembrane</keyword>
<evidence type="ECO:0000256" key="3">
    <source>
        <dbReference type="ARBA" id="ARBA00022692"/>
    </source>
</evidence>
<feature type="transmembrane region" description="Helical" evidence="6">
    <location>
        <begin position="419"/>
        <end position="440"/>
    </location>
</feature>
<feature type="transmembrane region" description="Helical" evidence="6">
    <location>
        <begin position="266"/>
        <end position="290"/>
    </location>
</feature>